<keyword evidence="1" id="KW-1133">Transmembrane helix</keyword>
<organism evidence="2 3">
    <name type="scientific">Acrobeloides nanus</name>
    <dbReference type="NCBI Taxonomy" id="290746"/>
    <lineage>
        <taxon>Eukaryota</taxon>
        <taxon>Metazoa</taxon>
        <taxon>Ecdysozoa</taxon>
        <taxon>Nematoda</taxon>
        <taxon>Chromadorea</taxon>
        <taxon>Rhabditida</taxon>
        <taxon>Tylenchina</taxon>
        <taxon>Cephalobomorpha</taxon>
        <taxon>Cephaloboidea</taxon>
        <taxon>Cephalobidae</taxon>
        <taxon>Acrobeloides</taxon>
    </lineage>
</organism>
<feature type="transmembrane region" description="Helical" evidence="1">
    <location>
        <begin position="33"/>
        <end position="58"/>
    </location>
</feature>
<evidence type="ECO:0000256" key="1">
    <source>
        <dbReference type="SAM" id="Phobius"/>
    </source>
</evidence>
<dbReference type="AlphaFoldDB" id="A0A914CUQ1"/>
<dbReference type="Proteomes" id="UP000887540">
    <property type="component" value="Unplaced"/>
</dbReference>
<protein>
    <submittedName>
        <fullName evidence="3">Uncharacterized protein</fullName>
    </submittedName>
</protein>
<keyword evidence="1" id="KW-0472">Membrane</keyword>
<proteinExistence type="predicted"/>
<reference evidence="3" key="1">
    <citation type="submission" date="2022-11" db="UniProtKB">
        <authorList>
            <consortium name="WormBaseParasite"/>
        </authorList>
    </citation>
    <scope>IDENTIFICATION</scope>
</reference>
<sequence>MLTACRVSCNYCDPEVKVCVDDTRKEIFSPGELFTLGILLMITLLVCLVPYIMVLYIFVSNKEFSQSISYNLLTWLVYVIVS</sequence>
<accession>A0A914CUQ1</accession>
<dbReference type="WBParaSite" id="ACRNAN_scaffold14869.g15627.t1">
    <property type="protein sequence ID" value="ACRNAN_scaffold14869.g15627.t1"/>
    <property type="gene ID" value="ACRNAN_scaffold14869.g15627"/>
</dbReference>
<keyword evidence="1" id="KW-0812">Transmembrane</keyword>
<evidence type="ECO:0000313" key="3">
    <source>
        <dbReference type="WBParaSite" id="ACRNAN_scaffold14869.g15627.t1"/>
    </source>
</evidence>
<evidence type="ECO:0000313" key="2">
    <source>
        <dbReference type="Proteomes" id="UP000887540"/>
    </source>
</evidence>
<name>A0A914CUQ1_9BILA</name>
<keyword evidence="2" id="KW-1185">Reference proteome</keyword>